<feature type="transmembrane region" description="Helical" evidence="1">
    <location>
        <begin position="6"/>
        <end position="28"/>
    </location>
</feature>
<protein>
    <submittedName>
        <fullName evidence="2">Uncharacterized protein</fullName>
    </submittedName>
</protein>
<keyword evidence="3" id="KW-1185">Reference proteome</keyword>
<dbReference type="EMBL" id="JACHYB010000001">
    <property type="protein sequence ID" value="MBB3186982.1"/>
    <property type="molecule type" value="Genomic_DNA"/>
</dbReference>
<dbReference type="Proteomes" id="UP000544222">
    <property type="component" value="Unassembled WGS sequence"/>
</dbReference>
<dbReference type="AlphaFoldDB" id="A0A7W5DQ70"/>
<sequence length="40" mass="4733">MAILMIMPLYFLLEFMHTCAIFNINLVYPSIEFFFSKLIG</sequence>
<proteinExistence type="predicted"/>
<evidence type="ECO:0000256" key="1">
    <source>
        <dbReference type="SAM" id="Phobius"/>
    </source>
</evidence>
<keyword evidence="1" id="KW-1133">Transmembrane helix</keyword>
<keyword evidence="1" id="KW-0812">Transmembrane</keyword>
<evidence type="ECO:0000313" key="3">
    <source>
        <dbReference type="Proteomes" id="UP000544222"/>
    </source>
</evidence>
<evidence type="ECO:0000313" key="2">
    <source>
        <dbReference type="EMBL" id="MBB3186982.1"/>
    </source>
</evidence>
<reference evidence="2 3" key="1">
    <citation type="submission" date="2020-08" db="EMBL/GenBank/DDBJ databases">
        <title>Genomic Encyclopedia of Type Strains, Phase IV (KMG-IV): sequencing the most valuable type-strain genomes for metagenomic binning, comparative biology and taxonomic classification.</title>
        <authorList>
            <person name="Goeker M."/>
        </authorList>
    </citation>
    <scope>NUCLEOTIDE SEQUENCE [LARGE SCALE GENOMIC DNA]</scope>
    <source>
        <strain evidence="2 3">DSM 27471</strain>
    </source>
</reference>
<comment type="caution">
    <text evidence="2">The sequence shown here is derived from an EMBL/GenBank/DDBJ whole genome shotgun (WGS) entry which is preliminary data.</text>
</comment>
<gene>
    <name evidence="2" type="ORF">FHX64_001145</name>
</gene>
<accession>A0A7W5DQ70</accession>
<organism evidence="2 3">
    <name type="scientific">Microbacter margulisiae</name>
    <dbReference type="NCBI Taxonomy" id="1350067"/>
    <lineage>
        <taxon>Bacteria</taxon>
        <taxon>Pseudomonadati</taxon>
        <taxon>Bacteroidota</taxon>
        <taxon>Bacteroidia</taxon>
        <taxon>Bacteroidales</taxon>
        <taxon>Porphyromonadaceae</taxon>
        <taxon>Microbacter</taxon>
    </lineage>
</organism>
<name>A0A7W5DQ70_9PORP</name>
<keyword evidence="1" id="KW-0472">Membrane</keyword>